<dbReference type="Pfam" id="PF04055">
    <property type="entry name" value="Radical_SAM"/>
    <property type="match status" value="1"/>
</dbReference>
<dbReference type="InterPro" id="IPR016431">
    <property type="entry name" value="Pyrv-formate_lyase-activ_prd"/>
</dbReference>
<dbReference type="EMBL" id="JACPNR010000004">
    <property type="protein sequence ID" value="MBI2677404.1"/>
    <property type="molecule type" value="Genomic_DNA"/>
</dbReference>
<dbReference type="CDD" id="cd01335">
    <property type="entry name" value="Radical_SAM"/>
    <property type="match status" value="1"/>
</dbReference>
<evidence type="ECO:0000313" key="9">
    <source>
        <dbReference type="Proteomes" id="UP000779809"/>
    </source>
</evidence>
<dbReference type="InterPro" id="IPR027596">
    <property type="entry name" value="AmmeMemoSam_rS"/>
</dbReference>
<keyword evidence="3 6" id="KW-0479">Metal-binding</keyword>
<evidence type="ECO:0000313" key="8">
    <source>
        <dbReference type="EMBL" id="MBI2677404.1"/>
    </source>
</evidence>
<proteinExistence type="predicted"/>
<dbReference type="PANTHER" id="PTHR30352:SF5">
    <property type="entry name" value="PYRUVATE FORMATE-LYASE 1-ACTIVATING ENZYME"/>
    <property type="match status" value="1"/>
</dbReference>
<dbReference type="PANTHER" id="PTHR30352">
    <property type="entry name" value="PYRUVATE FORMATE-LYASE-ACTIVATING ENZYME"/>
    <property type="match status" value="1"/>
</dbReference>
<dbReference type="InterPro" id="IPR013785">
    <property type="entry name" value="Aldolase_TIM"/>
</dbReference>
<dbReference type="PROSITE" id="PS51918">
    <property type="entry name" value="RADICAL_SAM"/>
    <property type="match status" value="1"/>
</dbReference>
<dbReference type="SUPFAM" id="SSF102114">
    <property type="entry name" value="Radical SAM enzymes"/>
    <property type="match status" value="1"/>
</dbReference>
<feature type="domain" description="Radical SAM core" evidence="7">
    <location>
        <begin position="80"/>
        <end position="295"/>
    </location>
</feature>
<dbReference type="SMART" id="SM00729">
    <property type="entry name" value="Elp3"/>
    <property type="match status" value="1"/>
</dbReference>
<comment type="caution">
    <text evidence="8">The sequence shown here is derived from an EMBL/GenBank/DDBJ whole genome shotgun (WGS) entry which is preliminary data.</text>
</comment>
<accession>A0A932A659</accession>
<evidence type="ECO:0000256" key="5">
    <source>
        <dbReference type="ARBA" id="ARBA00023014"/>
    </source>
</evidence>
<feature type="binding site" evidence="6">
    <location>
        <position position="99"/>
    </location>
    <ligand>
        <name>[4Fe-4S] cluster</name>
        <dbReference type="ChEBI" id="CHEBI:49883"/>
        <note>4Fe-4S-S-AdoMet</note>
    </ligand>
</feature>
<dbReference type="Proteomes" id="UP000779809">
    <property type="component" value="Unassembled WGS sequence"/>
</dbReference>
<evidence type="ECO:0000256" key="2">
    <source>
        <dbReference type="ARBA" id="ARBA00022691"/>
    </source>
</evidence>
<keyword evidence="2 6" id="KW-0949">S-adenosyl-L-methionine</keyword>
<dbReference type="InterPro" id="IPR058240">
    <property type="entry name" value="rSAM_sf"/>
</dbReference>
<gene>
    <name evidence="8" type="primary">amrS</name>
    <name evidence="8" type="ORF">HYX28_01335</name>
</gene>
<evidence type="ECO:0000256" key="4">
    <source>
        <dbReference type="ARBA" id="ARBA00023004"/>
    </source>
</evidence>
<evidence type="ECO:0000256" key="3">
    <source>
        <dbReference type="ARBA" id="ARBA00022723"/>
    </source>
</evidence>
<name>A0A932A659_9BACT</name>
<protein>
    <submittedName>
        <fullName evidence="8">AmmeMemoRadiSam system radical SAM enzyme</fullName>
    </submittedName>
</protein>
<dbReference type="InterPro" id="IPR034457">
    <property type="entry name" value="Organic_radical-activating"/>
</dbReference>
<dbReference type="NCBIfam" id="TIGR04337">
    <property type="entry name" value="AmmeMemoSam_rS"/>
    <property type="match status" value="1"/>
</dbReference>
<dbReference type="SFLD" id="SFLDS00029">
    <property type="entry name" value="Radical_SAM"/>
    <property type="match status" value="1"/>
</dbReference>
<dbReference type="GO" id="GO:0046872">
    <property type="term" value="F:metal ion binding"/>
    <property type="evidence" value="ECO:0007669"/>
    <property type="project" value="UniProtKB-KW"/>
</dbReference>
<dbReference type="SFLD" id="SFLDG01101">
    <property type="entry name" value="Uncharacterised_Radical_SAM_Su"/>
    <property type="match status" value="1"/>
</dbReference>
<dbReference type="PIRSF" id="PIRSF004869">
    <property type="entry name" value="PflX_prd"/>
    <property type="match status" value="1"/>
</dbReference>
<dbReference type="GO" id="GO:0003824">
    <property type="term" value="F:catalytic activity"/>
    <property type="evidence" value="ECO:0007669"/>
    <property type="project" value="InterPro"/>
</dbReference>
<keyword evidence="1" id="KW-0004">4Fe-4S</keyword>
<organism evidence="8 9">
    <name type="scientific">Candidatus Korobacter versatilis</name>
    <dbReference type="NCBI Taxonomy" id="658062"/>
    <lineage>
        <taxon>Bacteria</taxon>
        <taxon>Pseudomonadati</taxon>
        <taxon>Acidobacteriota</taxon>
        <taxon>Terriglobia</taxon>
        <taxon>Terriglobales</taxon>
        <taxon>Candidatus Korobacteraceae</taxon>
        <taxon>Candidatus Korobacter</taxon>
    </lineage>
</organism>
<dbReference type="Gene3D" id="3.20.20.70">
    <property type="entry name" value="Aldolase class I"/>
    <property type="match status" value="1"/>
</dbReference>
<keyword evidence="5 6" id="KW-0411">Iron-sulfur</keyword>
<evidence type="ECO:0000259" key="7">
    <source>
        <dbReference type="PROSITE" id="PS51918"/>
    </source>
</evidence>
<dbReference type="InterPro" id="IPR006638">
    <property type="entry name" value="Elp3/MiaA/NifB-like_rSAM"/>
</dbReference>
<feature type="binding site" evidence="6">
    <location>
        <position position="102"/>
    </location>
    <ligand>
        <name>[4Fe-4S] cluster</name>
        <dbReference type="ChEBI" id="CHEBI:49883"/>
        <note>4Fe-4S-S-AdoMet</note>
    </ligand>
</feature>
<dbReference type="InterPro" id="IPR007197">
    <property type="entry name" value="rSAM"/>
</dbReference>
<feature type="binding site" evidence="6">
    <location>
        <position position="95"/>
    </location>
    <ligand>
        <name>[4Fe-4S] cluster</name>
        <dbReference type="ChEBI" id="CHEBI:49883"/>
        <note>4Fe-4S-S-AdoMet</note>
    </ligand>
</feature>
<dbReference type="GO" id="GO:0051539">
    <property type="term" value="F:4 iron, 4 sulfur cluster binding"/>
    <property type="evidence" value="ECO:0007669"/>
    <property type="project" value="UniProtKB-KW"/>
</dbReference>
<keyword evidence="4 6" id="KW-0408">Iron</keyword>
<dbReference type="AlphaFoldDB" id="A0A932A659"/>
<evidence type="ECO:0000256" key="6">
    <source>
        <dbReference type="PIRSR" id="PIRSR004869-50"/>
    </source>
</evidence>
<comment type="cofactor">
    <cofactor evidence="6">
        <name>[4Fe-4S] cluster</name>
        <dbReference type="ChEBI" id="CHEBI:49883"/>
    </cofactor>
    <text evidence="6">Binds 1 [4Fe-4S] cluster. The cluster is coordinated with 3 cysteines and an exchangeable S-adenosyl-L-methionine.</text>
</comment>
<sequence>MATTLKEVLYEHVREGARELWAPIDKNRIRCYSCGHECPIAEGQAGVCKVRFNLGGKLLVPWGYVGGVQCDPIEKKPFFHAYPGALAYSFGMLGCDLHCGYCQNWVTSQALRDPSAVSPPLKASPEALVADALRLGARAVVSTYNEPLITSEWAVAIFKEAKRAGLVTGFVSNGNGTPQVLEYIRPHIDLYKVDLKSFDDRHYRELGGRIEPILRTIRALHDMGFWMEIVTLIIPGFNDSSGELQRAADFLARVSPDIPWHVTAFHSDYKMEEAPNTPVETLLRAADIGKQAGLRYIYAGNLPGRVGDLENTRCHTCHELLIERHGYLITGYHLTPQGTCPKCATALPGRWAKQFAGQISDRPFLPRSRTGLVSLP</sequence>
<evidence type="ECO:0000256" key="1">
    <source>
        <dbReference type="ARBA" id="ARBA00022485"/>
    </source>
</evidence>
<reference evidence="8" key="1">
    <citation type="submission" date="2020-07" db="EMBL/GenBank/DDBJ databases">
        <title>Huge and variable diversity of episymbiotic CPR bacteria and DPANN archaea in groundwater ecosystems.</title>
        <authorList>
            <person name="He C.Y."/>
            <person name="Keren R."/>
            <person name="Whittaker M."/>
            <person name="Farag I.F."/>
            <person name="Doudna J."/>
            <person name="Cate J.H.D."/>
            <person name="Banfield J.F."/>
        </authorList>
    </citation>
    <scope>NUCLEOTIDE SEQUENCE</scope>
    <source>
        <strain evidence="8">NC_groundwater_580_Pr5_B-0.1um_64_19</strain>
    </source>
</reference>